<dbReference type="EMBL" id="MZ130500">
    <property type="protein sequence ID" value="QWM91434.2"/>
    <property type="molecule type" value="Genomic_DNA"/>
</dbReference>
<evidence type="ECO:0000313" key="3">
    <source>
        <dbReference type="Proteomes" id="UP000828083"/>
    </source>
</evidence>
<proteinExistence type="predicted"/>
<accession>A0AAE7V3Y1</accession>
<keyword evidence="3" id="KW-1185">Reference proteome</keyword>
<protein>
    <submittedName>
        <fullName evidence="2">Uncharacterized protein</fullName>
    </submittedName>
</protein>
<name>A0AAE7V3Y1_9CAUD</name>
<evidence type="ECO:0000256" key="1">
    <source>
        <dbReference type="SAM" id="Coils"/>
    </source>
</evidence>
<keyword evidence="1" id="KW-0175">Coiled coil</keyword>
<gene>
    <name evidence="2" type="primary">gp_78107</name>
</gene>
<dbReference type="Proteomes" id="UP000828083">
    <property type="component" value="Segment"/>
</dbReference>
<reference evidence="2 3" key="1">
    <citation type="submission" date="2021-04" db="EMBL/GenBank/DDBJ databases">
        <authorList>
            <person name="Shkoporov A.N."/>
            <person name="Stockdale S.R."/>
            <person name="Guerin E."/>
            <person name="Ross R.P."/>
            <person name="Hill C."/>
        </authorList>
    </citation>
    <scope>NUCLEOTIDE SEQUENCE [LARGE SCALE GENOMIC DNA]</scope>
    <source>
        <strain evidence="3">cr23_1</strain>
    </source>
</reference>
<feature type="coiled-coil region" evidence="1">
    <location>
        <begin position="31"/>
        <end position="65"/>
    </location>
</feature>
<sequence>MTPLEEQVQKNTTSIKTISDSLIQYAKDTDLDKSNENISANTSDIEELRNNIGSLQTQINLQNRIEQMKDTNIVDAAKLDLLQYDGKRWSNIAANKVVTGLLGKLVDLQDVSINNLRNDNALAWDSELQKWTNKNLNTEIYDDVFLSKIKPDSTAYEVWFKESAIFGQEGFASGLTGFGGKIDRYGHAEFDSLTLRRFLEVPELRYNRVEIQLGDKWNAPGAGVIESVEQTDEYSGVITLKLEEGEYGAVSMGDLCMGIYHSEKTDENAEHDEDDGRGNRKFAGFYTVYFEVTNILDAQNKKFGYKLRPVDDYWNMTFHPCAQMNFVAYGNKTNVDRQTSCYSTRTYTRYLVNQNTWDQKAKNIAMQFGNLDNLNMFGYDMRGYSAYLNSVYFTGTITQVKPNGEEIRYANDRGPWEPDTHYDYYDRVSVLGYLWLCVNINGTDTKPSDSNPDWLMQVSKGDTGEGLIVRRSEWWPGRLYCNESEVSPTVQPLRYLDIALIKDLGTSTGYKAYKCISTIDRGHGQGKHLSSSDNQPGTPGGAEYWEELAQNVASIYTDLIIAKNAKLDFITGNSLRVGYQTGNTSNDFHVVAGITGEGGNDNNSVRIWAGTTEENRSKAPFLVRQDGRMVANNASIRGEIEALSGTIQSLEITGVLFGGTETNGMKLFSSYIKFKEGEREALIGTPNSLGYSYFGSFKSNANDFSTALINDGLYFDITGSLIRNMAIYGFGSLSLHGDVVGYKFAYATDPTENQILYQQYSRTIFIGSSVRRMWYGLPHLDSVKTKLAIQTVEWAVPVTFVYNPCSNPKECNICGRGNNDSDPNRPILYDNNGNRIEWITVNVGDVMDFLLVYSQNKYYAILRSRSI</sequence>
<evidence type="ECO:0000313" key="2">
    <source>
        <dbReference type="EMBL" id="QWM91434.2"/>
    </source>
</evidence>
<organism evidence="2 3">
    <name type="scientific">uncultured phage cr23_1</name>
    <dbReference type="NCBI Taxonomy" id="2986419"/>
    <lineage>
        <taxon>Viruses</taxon>
        <taxon>Duplodnaviria</taxon>
        <taxon>Heunggongvirae</taxon>
        <taxon>Uroviricota</taxon>
        <taxon>Caudoviricetes</taxon>
        <taxon>Crassvirales</taxon>
        <taxon>Suoliviridae</taxon>
        <taxon>Uncouvirinae</taxon>
        <taxon>Aurodevirus</taxon>
        <taxon>Aurodevirus hiberniae</taxon>
    </lineage>
</organism>